<evidence type="ECO:0000313" key="3">
    <source>
        <dbReference type="Proteomes" id="UP000294937"/>
    </source>
</evidence>
<reference evidence="2 3" key="1">
    <citation type="submission" date="2019-03" db="EMBL/GenBank/DDBJ databases">
        <title>Genomic Encyclopedia of Type Strains, Phase IV (KMG-IV): sequencing the most valuable type-strain genomes for metagenomic binning, comparative biology and taxonomic classification.</title>
        <authorList>
            <person name="Goeker M."/>
        </authorList>
    </citation>
    <scope>NUCLEOTIDE SEQUENCE [LARGE SCALE GENOMIC DNA]</scope>
    <source>
        <strain evidence="2 3">DSM 45707</strain>
    </source>
</reference>
<organism evidence="2 3">
    <name type="scientific">Hazenella coriacea</name>
    <dbReference type="NCBI Taxonomy" id="1179467"/>
    <lineage>
        <taxon>Bacteria</taxon>
        <taxon>Bacillati</taxon>
        <taxon>Bacillota</taxon>
        <taxon>Bacilli</taxon>
        <taxon>Bacillales</taxon>
        <taxon>Thermoactinomycetaceae</taxon>
        <taxon>Hazenella</taxon>
    </lineage>
</organism>
<dbReference type="RefSeq" id="WP_131924373.1">
    <property type="nucleotide sequence ID" value="NZ_SMAG01000003.1"/>
</dbReference>
<dbReference type="EMBL" id="SMAG01000003">
    <property type="protein sequence ID" value="TCS95012.1"/>
    <property type="molecule type" value="Genomic_DNA"/>
</dbReference>
<name>A0A4R3L6G5_9BACL</name>
<accession>A0A4R3L6G5</accession>
<evidence type="ECO:0008006" key="4">
    <source>
        <dbReference type="Google" id="ProtNLM"/>
    </source>
</evidence>
<dbReference type="OrthoDB" id="2989425at2"/>
<feature type="coiled-coil region" evidence="1">
    <location>
        <begin position="62"/>
        <end position="96"/>
    </location>
</feature>
<keyword evidence="1" id="KW-0175">Coiled coil</keyword>
<dbReference type="AlphaFoldDB" id="A0A4R3L6G5"/>
<evidence type="ECO:0000256" key="1">
    <source>
        <dbReference type="SAM" id="Coils"/>
    </source>
</evidence>
<comment type="caution">
    <text evidence="2">The sequence shown here is derived from an EMBL/GenBank/DDBJ whole genome shotgun (WGS) entry which is preliminary data.</text>
</comment>
<keyword evidence="3" id="KW-1185">Reference proteome</keyword>
<evidence type="ECO:0000313" key="2">
    <source>
        <dbReference type="EMBL" id="TCS95012.1"/>
    </source>
</evidence>
<dbReference type="Proteomes" id="UP000294937">
    <property type="component" value="Unassembled WGS sequence"/>
</dbReference>
<sequence>MDFFQDLKQKLNRGVETAGKQSQRMLKMSSLTFKIKGKKDDIERLISKLGWEVYRAWEPERILEVSDEIQEALKAVHDLQEECTALEKELEDLKSLDIQATTEKVDVGLTPTNDMDLQVSPVRKEQGDQEQVLPTEAVSPSKEVKQRPVAKNELIPVSPVVYICPFCAHQVANEANNCTHCGKRYY</sequence>
<protein>
    <recommendedName>
        <fullName evidence="4">Zinc ribbon domain-containing protein</fullName>
    </recommendedName>
</protein>
<gene>
    <name evidence="2" type="ORF">EDD58_103437</name>
</gene>
<proteinExistence type="predicted"/>